<evidence type="ECO:0000313" key="4">
    <source>
        <dbReference type="Proteomes" id="UP000094296"/>
    </source>
</evidence>
<comment type="caution">
    <text evidence="3">The sequence shown here is derived from an EMBL/GenBank/DDBJ whole genome shotgun (WGS) entry which is preliminary data.</text>
</comment>
<evidence type="ECO:0000259" key="2">
    <source>
        <dbReference type="Pfam" id="PF07885"/>
    </source>
</evidence>
<dbReference type="SUPFAM" id="SSF81324">
    <property type="entry name" value="Voltage-gated potassium channels"/>
    <property type="match status" value="1"/>
</dbReference>
<feature type="domain" description="Potassium channel" evidence="2">
    <location>
        <begin position="39"/>
        <end position="102"/>
    </location>
</feature>
<feature type="transmembrane region" description="Helical" evidence="1">
    <location>
        <begin position="55"/>
        <end position="72"/>
    </location>
</feature>
<evidence type="ECO:0000313" key="3">
    <source>
        <dbReference type="EMBL" id="OEF97628.1"/>
    </source>
</evidence>
<dbReference type="Gene3D" id="1.10.287.70">
    <property type="match status" value="1"/>
</dbReference>
<name>A0A1E5G3H1_9FIRM</name>
<dbReference type="EMBL" id="MIJE01000008">
    <property type="protein sequence ID" value="OEF97628.1"/>
    <property type="molecule type" value="Genomic_DNA"/>
</dbReference>
<organism evidence="3 4">
    <name type="scientific">Desulfuribacillus alkaliarsenatis</name>
    <dbReference type="NCBI Taxonomy" id="766136"/>
    <lineage>
        <taxon>Bacteria</taxon>
        <taxon>Bacillati</taxon>
        <taxon>Bacillota</taxon>
        <taxon>Desulfuribacillia</taxon>
        <taxon>Desulfuribacillales</taxon>
        <taxon>Desulfuribacillaceae</taxon>
        <taxon>Desulfuribacillus</taxon>
    </lineage>
</organism>
<accession>A0A1E5G3H1</accession>
<dbReference type="Pfam" id="PF07885">
    <property type="entry name" value="Ion_trans_2"/>
    <property type="match status" value="1"/>
</dbReference>
<keyword evidence="1" id="KW-1133">Transmembrane helix</keyword>
<keyword evidence="4" id="KW-1185">Reference proteome</keyword>
<dbReference type="STRING" id="766136.BHF68_14565"/>
<dbReference type="AlphaFoldDB" id="A0A1E5G3H1"/>
<evidence type="ECO:0000256" key="1">
    <source>
        <dbReference type="SAM" id="Phobius"/>
    </source>
</evidence>
<reference evidence="3 4" key="1">
    <citation type="submission" date="2016-09" db="EMBL/GenBank/DDBJ databases">
        <title>Draft genome sequence for the type strain of Desulfuribacillus alkaliarsenatis AHT28, an obligately anaerobic, sulfidogenic bacterium isolated from Russian soda lake sediments.</title>
        <authorList>
            <person name="Abin C.A."/>
            <person name="Hollibaugh J.T."/>
        </authorList>
    </citation>
    <scope>NUCLEOTIDE SEQUENCE [LARGE SCALE GENOMIC DNA]</scope>
    <source>
        <strain evidence="3 4">AHT28</strain>
    </source>
</reference>
<sequence length="108" mass="12078">MKSQFLFLLAVYINVVILFALLYSLFDIVNLGSLVDHYNGSYKLNEPMNAGSTRVLNALYFSVITLFSIGYGDVTPFGLSRFLAIIQAMLGYILPAVLVIRFMKISID</sequence>
<gene>
    <name evidence="3" type="ORF">BHF68_14565</name>
</gene>
<feature type="transmembrane region" description="Helical" evidence="1">
    <location>
        <begin position="6"/>
        <end position="34"/>
    </location>
</feature>
<keyword evidence="1" id="KW-0812">Transmembrane</keyword>
<keyword evidence="1" id="KW-0472">Membrane</keyword>
<protein>
    <recommendedName>
        <fullName evidence="2">Potassium channel domain-containing protein</fullName>
    </recommendedName>
</protein>
<dbReference type="Proteomes" id="UP000094296">
    <property type="component" value="Unassembled WGS sequence"/>
</dbReference>
<dbReference type="InterPro" id="IPR013099">
    <property type="entry name" value="K_chnl_dom"/>
</dbReference>
<feature type="transmembrane region" description="Helical" evidence="1">
    <location>
        <begin position="84"/>
        <end position="103"/>
    </location>
</feature>
<proteinExistence type="predicted"/>